<keyword evidence="2" id="KW-0698">rRNA processing</keyword>
<dbReference type="InterPro" id="IPR019398">
    <property type="entry name" value="Pre-rRNA_process_TSR2"/>
</dbReference>
<comment type="caution">
    <text evidence="3">The sequence shown here is derived from an EMBL/GenBank/DDBJ whole genome shotgun (WGS) entry which is preliminary data.</text>
</comment>
<comment type="similarity">
    <text evidence="1">Belongs to the TSR2 family.</text>
</comment>
<dbReference type="Proteomes" id="UP000265566">
    <property type="component" value="Chromosome 8"/>
</dbReference>
<evidence type="ECO:0000313" key="4">
    <source>
        <dbReference type="Proteomes" id="UP000265566"/>
    </source>
</evidence>
<evidence type="ECO:0000256" key="1">
    <source>
        <dbReference type="ARBA" id="ARBA00006524"/>
    </source>
</evidence>
<dbReference type="GO" id="GO:0006364">
    <property type="term" value="P:rRNA processing"/>
    <property type="evidence" value="ECO:0007669"/>
    <property type="project" value="UniProtKB-KW"/>
</dbReference>
<protein>
    <submittedName>
        <fullName evidence="3">Putative pre-rRNA-processing protein TSR2</fullName>
    </submittedName>
</protein>
<accession>A0A396GNX9</accession>
<organism evidence="3 4">
    <name type="scientific">Medicago truncatula</name>
    <name type="common">Barrel medic</name>
    <name type="synonym">Medicago tribuloides</name>
    <dbReference type="NCBI Taxonomy" id="3880"/>
    <lineage>
        <taxon>Eukaryota</taxon>
        <taxon>Viridiplantae</taxon>
        <taxon>Streptophyta</taxon>
        <taxon>Embryophyta</taxon>
        <taxon>Tracheophyta</taxon>
        <taxon>Spermatophyta</taxon>
        <taxon>Magnoliopsida</taxon>
        <taxon>eudicotyledons</taxon>
        <taxon>Gunneridae</taxon>
        <taxon>Pentapetalae</taxon>
        <taxon>rosids</taxon>
        <taxon>fabids</taxon>
        <taxon>Fabales</taxon>
        <taxon>Fabaceae</taxon>
        <taxon>Papilionoideae</taxon>
        <taxon>50 kb inversion clade</taxon>
        <taxon>NPAAA clade</taxon>
        <taxon>Hologalegina</taxon>
        <taxon>IRL clade</taxon>
        <taxon>Trifolieae</taxon>
        <taxon>Medicago</taxon>
    </lineage>
</organism>
<evidence type="ECO:0000313" key="3">
    <source>
        <dbReference type="EMBL" id="RHN40385.1"/>
    </source>
</evidence>
<dbReference type="Gramene" id="rna46533">
    <property type="protein sequence ID" value="RHN40385.1"/>
    <property type="gene ID" value="gene46533"/>
</dbReference>
<sequence>MSGAQVDVCIWDYQQGGKNSHLKAKKLIDEIRYWFTQSNEPLHIDDLKTLIYEGMVAAFDLKICDGSIGDVCETVHDYAMLEGRQINASNRDLSYSPTQSKLAMIMSLPAQEAATYSAQAFSEVKAILEEVEEATEEG</sequence>
<name>A0A396GNX9_MEDTR</name>
<gene>
    <name evidence="3" type="ORF">MtrunA17_Chr8g0354191</name>
</gene>
<evidence type="ECO:0000256" key="2">
    <source>
        <dbReference type="ARBA" id="ARBA00022552"/>
    </source>
</evidence>
<dbReference type="AlphaFoldDB" id="A0A396GNX9"/>
<reference evidence="4" key="1">
    <citation type="journal article" date="2018" name="Nat. Plants">
        <title>Whole-genome landscape of Medicago truncatula symbiotic genes.</title>
        <authorList>
            <person name="Pecrix Y."/>
            <person name="Staton S.E."/>
            <person name="Sallet E."/>
            <person name="Lelandais-Briere C."/>
            <person name="Moreau S."/>
            <person name="Carrere S."/>
            <person name="Blein T."/>
            <person name="Jardinaud M.F."/>
            <person name="Latrasse D."/>
            <person name="Zouine M."/>
            <person name="Zahm M."/>
            <person name="Kreplak J."/>
            <person name="Mayjonade B."/>
            <person name="Satge C."/>
            <person name="Perez M."/>
            <person name="Cauet S."/>
            <person name="Marande W."/>
            <person name="Chantry-Darmon C."/>
            <person name="Lopez-Roques C."/>
            <person name="Bouchez O."/>
            <person name="Berard A."/>
            <person name="Debelle F."/>
            <person name="Munos S."/>
            <person name="Bendahmane A."/>
            <person name="Berges H."/>
            <person name="Niebel A."/>
            <person name="Buitink J."/>
            <person name="Frugier F."/>
            <person name="Benhamed M."/>
            <person name="Crespi M."/>
            <person name="Gouzy J."/>
            <person name="Gamas P."/>
        </authorList>
    </citation>
    <scope>NUCLEOTIDE SEQUENCE [LARGE SCALE GENOMIC DNA]</scope>
    <source>
        <strain evidence="4">cv. Jemalong A17</strain>
    </source>
</reference>
<dbReference type="PANTHER" id="PTHR21250">
    <property type="entry name" value="PRE-RRNA-PROCESSING PROTEIN TSR2 HOMOLOG"/>
    <property type="match status" value="1"/>
</dbReference>
<dbReference type="EMBL" id="PSQE01000008">
    <property type="protein sequence ID" value="RHN40385.1"/>
    <property type="molecule type" value="Genomic_DNA"/>
</dbReference>
<dbReference type="Pfam" id="PF10273">
    <property type="entry name" value="WGG"/>
    <property type="match status" value="1"/>
</dbReference>
<proteinExistence type="inferred from homology"/>